<dbReference type="InterPro" id="IPR025736">
    <property type="entry name" value="PucR_C-HTH_dom"/>
</dbReference>
<dbReference type="Pfam" id="PF13556">
    <property type="entry name" value="HTH_30"/>
    <property type="match status" value="1"/>
</dbReference>
<proteinExistence type="predicted"/>
<accession>A0ABT4ATY0</accession>
<dbReference type="RefSeq" id="WP_267560970.1">
    <property type="nucleotide sequence ID" value="NZ_JAPNTZ010000001.1"/>
</dbReference>
<name>A0ABT4ATY0_9ACTN</name>
<keyword evidence="3" id="KW-1185">Reference proteome</keyword>
<dbReference type="EMBL" id="JAPNTZ010000001">
    <property type="protein sequence ID" value="MCY1137140.1"/>
    <property type="molecule type" value="Genomic_DNA"/>
</dbReference>
<dbReference type="Proteomes" id="UP001151002">
    <property type="component" value="Unassembled WGS sequence"/>
</dbReference>
<dbReference type="InterPro" id="IPR051448">
    <property type="entry name" value="CdaR-like_regulators"/>
</dbReference>
<gene>
    <name evidence="2" type="ORF">OWR29_03955</name>
</gene>
<dbReference type="Gene3D" id="1.10.10.2840">
    <property type="entry name" value="PucR C-terminal helix-turn-helix domain"/>
    <property type="match status" value="1"/>
</dbReference>
<evidence type="ECO:0000313" key="3">
    <source>
        <dbReference type="Proteomes" id="UP001151002"/>
    </source>
</evidence>
<organism evidence="2 3">
    <name type="scientific">Paractinoplanes pyxinae</name>
    <dbReference type="NCBI Taxonomy" id="2997416"/>
    <lineage>
        <taxon>Bacteria</taxon>
        <taxon>Bacillati</taxon>
        <taxon>Actinomycetota</taxon>
        <taxon>Actinomycetes</taxon>
        <taxon>Micromonosporales</taxon>
        <taxon>Micromonosporaceae</taxon>
        <taxon>Paractinoplanes</taxon>
    </lineage>
</organism>
<feature type="domain" description="PucR C-terminal helix-turn-helix" evidence="1">
    <location>
        <begin position="261"/>
        <end position="317"/>
    </location>
</feature>
<reference evidence="2" key="1">
    <citation type="submission" date="2022-11" db="EMBL/GenBank/DDBJ databases">
        <authorList>
            <person name="Somphong A."/>
            <person name="Phongsopitanun W."/>
        </authorList>
    </citation>
    <scope>NUCLEOTIDE SEQUENCE</scope>
    <source>
        <strain evidence="2">Pm04-4</strain>
    </source>
</reference>
<comment type="caution">
    <text evidence="2">The sequence shown here is derived from an EMBL/GenBank/DDBJ whole genome shotgun (WGS) entry which is preliminary data.</text>
</comment>
<sequence length="324" mass="33776">MNELALRLAAVDPEAGAAVRVIGHFDALVAARAGLRTIVAGAATLSGRPARLSDTTRHLTIRATPDGIVETPPDEFDPAWPSASIGPGATLWLETTAAPSTHEAVVLERAAAAVRAVLERTRSAVTGTDAASVELVLDPHAALSDRLSAARRLGLPPTARAVALADGEALILPPDAGPPAGRRAGVGPCSPVADLPASWTEAQLALRLTAEGTEADPGPRVVHADDLGTLALLIRAADTTAGPVPDVEALNRAATAAPWALHTLDTLAGAPSMRDAARALRLHHSTLQERIKHLEALLGWPIRDPHGRFRLHLALAIRRALRRP</sequence>
<dbReference type="PANTHER" id="PTHR33744">
    <property type="entry name" value="CARBOHYDRATE DIACID REGULATOR"/>
    <property type="match status" value="1"/>
</dbReference>
<dbReference type="PANTHER" id="PTHR33744:SF7">
    <property type="entry name" value="PUCR FAMILY TRANSCRIPTIONAL REGULATOR"/>
    <property type="match status" value="1"/>
</dbReference>
<dbReference type="InterPro" id="IPR042070">
    <property type="entry name" value="PucR_C-HTH_sf"/>
</dbReference>
<protein>
    <submittedName>
        <fullName evidence="2">Helix-turn-helix domain-containing protein</fullName>
    </submittedName>
</protein>
<evidence type="ECO:0000259" key="1">
    <source>
        <dbReference type="Pfam" id="PF13556"/>
    </source>
</evidence>
<evidence type="ECO:0000313" key="2">
    <source>
        <dbReference type="EMBL" id="MCY1137140.1"/>
    </source>
</evidence>